<dbReference type="KEGG" id="dfc:DFI_00815"/>
<evidence type="ECO:0000313" key="1">
    <source>
        <dbReference type="EMBL" id="ASN79737.1"/>
    </source>
</evidence>
<dbReference type="AlphaFoldDB" id="A0A221SSX7"/>
<organism evidence="1 2">
    <name type="scientific">Deinococcus ficus</name>
    <dbReference type="NCBI Taxonomy" id="317577"/>
    <lineage>
        <taxon>Bacteria</taxon>
        <taxon>Thermotogati</taxon>
        <taxon>Deinococcota</taxon>
        <taxon>Deinococci</taxon>
        <taxon>Deinococcales</taxon>
        <taxon>Deinococcaceae</taxon>
        <taxon>Deinococcus</taxon>
    </lineage>
</organism>
<keyword evidence="2" id="KW-1185">Reference proteome</keyword>
<sequence length="167" mass="18654">MLMLSMFLSACRGDPTTMTQLPLNSSDLPSTLVRICQVLIENPSVDTLASRLGKHQQDELNGPGFRTVTSAPPEFEKLLVYFLSSQDQVTLKAQFKPGQGITVGALKDKFGPFRILPQDPGNFRRGQIAFEKVIGSHTCELNLYLEQLKEKVEDTDRVSELSILVWE</sequence>
<name>A0A221SSX7_9DEIO</name>
<evidence type="ECO:0000313" key="2">
    <source>
        <dbReference type="Proteomes" id="UP000259030"/>
    </source>
</evidence>
<proteinExistence type="predicted"/>
<reference evidence="1 2" key="1">
    <citation type="submission" date="2017-05" db="EMBL/GenBank/DDBJ databases">
        <title>The complete genome sequence of Deinococcus ficus isolated from the rhizosphere of the Ficus religiosa L. in Taiwan.</title>
        <authorList>
            <person name="Wu K.-M."/>
            <person name="Liao T.-L."/>
            <person name="Liu Y.-M."/>
            <person name="Young C.-C."/>
            <person name="Tsai S.-F."/>
        </authorList>
    </citation>
    <scope>NUCLEOTIDE SEQUENCE [LARGE SCALE GENOMIC DNA]</scope>
    <source>
        <strain evidence="1 2">CC-FR2-10</strain>
    </source>
</reference>
<dbReference type="Proteomes" id="UP000259030">
    <property type="component" value="Chromosome"/>
</dbReference>
<gene>
    <name evidence="1" type="ORF">DFI_00815</name>
</gene>
<protein>
    <submittedName>
        <fullName evidence="1">Uncharacterized protein</fullName>
    </submittedName>
</protein>
<accession>A0A221SSX7</accession>
<dbReference type="EMBL" id="CP021081">
    <property type="protein sequence ID" value="ASN79737.1"/>
    <property type="molecule type" value="Genomic_DNA"/>
</dbReference>